<comment type="caution">
    <text evidence="2">The sequence shown here is derived from an EMBL/GenBank/DDBJ whole genome shotgun (WGS) entry which is preliminary data.</text>
</comment>
<organism evidence="2 3">
    <name type="scientific">Quercus suber</name>
    <name type="common">Cork oak</name>
    <dbReference type="NCBI Taxonomy" id="58331"/>
    <lineage>
        <taxon>Eukaryota</taxon>
        <taxon>Viridiplantae</taxon>
        <taxon>Streptophyta</taxon>
        <taxon>Embryophyta</taxon>
        <taxon>Tracheophyta</taxon>
        <taxon>Spermatophyta</taxon>
        <taxon>Magnoliopsida</taxon>
        <taxon>eudicotyledons</taxon>
        <taxon>Gunneridae</taxon>
        <taxon>Pentapetalae</taxon>
        <taxon>rosids</taxon>
        <taxon>fabids</taxon>
        <taxon>Fagales</taxon>
        <taxon>Fagaceae</taxon>
        <taxon>Quercus</taxon>
    </lineage>
</organism>
<keyword evidence="1" id="KW-1133">Transmembrane helix</keyword>
<evidence type="ECO:0000256" key="1">
    <source>
        <dbReference type="SAM" id="Phobius"/>
    </source>
</evidence>
<dbReference type="AlphaFoldDB" id="A0AAW0JJA8"/>
<evidence type="ECO:0000313" key="2">
    <source>
        <dbReference type="EMBL" id="KAK7826471.1"/>
    </source>
</evidence>
<keyword evidence="1" id="KW-0812">Transmembrane</keyword>
<keyword evidence="3" id="KW-1185">Reference proteome</keyword>
<feature type="transmembrane region" description="Helical" evidence="1">
    <location>
        <begin position="14"/>
        <end position="33"/>
    </location>
</feature>
<proteinExistence type="predicted"/>
<sequence>MAQNPTIHTKSLQYRSRSLFLFIFMGARVMIYTKSIRGVTTRSLGQNSVKRKRPSWSVGKKRVVQYVSVNLSPAMYLYSCSLTLSCPSPPPLSPQGTHTPYVTTADAKCGVFGYPVLDCIPTW</sequence>
<accession>A0AAW0JJA8</accession>
<name>A0AAW0JJA8_QUESU</name>
<dbReference type="EMBL" id="PKMF04000545">
    <property type="protein sequence ID" value="KAK7826471.1"/>
    <property type="molecule type" value="Genomic_DNA"/>
</dbReference>
<feature type="non-terminal residue" evidence="2">
    <location>
        <position position="123"/>
    </location>
</feature>
<dbReference type="Proteomes" id="UP000237347">
    <property type="component" value="Unassembled WGS sequence"/>
</dbReference>
<protein>
    <submittedName>
        <fullName evidence="2">Uncharacterized protein</fullName>
    </submittedName>
</protein>
<evidence type="ECO:0000313" key="3">
    <source>
        <dbReference type="Proteomes" id="UP000237347"/>
    </source>
</evidence>
<reference evidence="2 3" key="1">
    <citation type="journal article" date="2018" name="Sci. Data">
        <title>The draft genome sequence of cork oak.</title>
        <authorList>
            <person name="Ramos A.M."/>
            <person name="Usie A."/>
            <person name="Barbosa P."/>
            <person name="Barros P.M."/>
            <person name="Capote T."/>
            <person name="Chaves I."/>
            <person name="Simoes F."/>
            <person name="Abreu I."/>
            <person name="Carrasquinho I."/>
            <person name="Faro C."/>
            <person name="Guimaraes J.B."/>
            <person name="Mendonca D."/>
            <person name="Nobrega F."/>
            <person name="Rodrigues L."/>
            <person name="Saibo N.J.M."/>
            <person name="Varela M.C."/>
            <person name="Egas C."/>
            <person name="Matos J."/>
            <person name="Miguel C.M."/>
            <person name="Oliveira M.M."/>
            <person name="Ricardo C.P."/>
            <person name="Goncalves S."/>
        </authorList>
    </citation>
    <scope>NUCLEOTIDE SEQUENCE [LARGE SCALE GENOMIC DNA]</scope>
    <source>
        <strain evidence="3">cv. HL8</strain>
    </source>
</reference>
<gene>
    <name evidence="2" type="ORF">CFP56_032138</name>
</gene>
<keyword evidence="1" id="KW-0472">Membrane</keyword>